<feature type="compositionally biased region" description="Basic and acidic residues" evidence="1">
    <location>
        <begin position="97"/>
        <end position="107"/>
    </location>
</feature>
<evidence type="ECO:0000256" key="1">
    <source>
        <dbReference type="SAM" id="MobiDB-lite"/>
    </source>
</evidence>
<dbReference type="VEuPathDB" id="FungiDB:HMPREF1544_05010"/>
<name>S2JI36_MUCC1</name>
<sequence>MSSLFDVESVYLDEVASDDEEEVVNFDEASRDIKEELGKTFYYVGAKFKMIGDLCEKKAQSLDKQFNCPVTTARSSKNQFLVLQCKHGGNYRKARKGHQEQQQPKDEKEDEEDKIKNRSHATYTKSRDLSSSDEKGSRRHKTGRKQCSLRIYASVGRDAQNPWEVRQVFFSRSQA</sequence>
<organism evidence="2 3">
    <name type="scientific">Mucor circinelloides f. circinelloides (strain 1006PhL)</name>
    <name type="common">Mucormycosis agent</name>
    <name type="synonym">Calyptromyces circinelloides</name>
    <dbReference type="NCBI Taxonomy" id="1220926"/>
    <lineage>
        <taxon>Eukaryota</taxon>
        <taxon>Fungi</taxon>
        <taxon>Fungi incertae sedis</taxon>
        <taxon>Mucoromycota</taxon>
        <taxon>Mucoromycotina</taxon>
        <taxon>Mucoromycetes</taxon>
        <taxon>Mucorales</taxon>
        <taxon>Mucorineae</taxon>
        <taxon>Mucoraceae</taxon>
        <taxon>Mucor</taxon>
    </lineage>
</organism>
<keyword evidence="3" id="KW-1185">Reference proteome</keyword>
<evidence type="ECO:0000313" key="3">
    <source>
        <dbReference type="Proteomes" id="UP000014254"/>
    </source>
</evidence>
<dbReference type="OrthoDB" id="10305537at2759"/>
<dbReference type="InParanoid" id="S2JI36"/>
<gene>
    <name evidence="2" type="ORF">HMPREF1544_05010</name>
</gene>
<feature type="region of interest" description="Disordered" evidence="1">
    <location>
        <begin position="91"/>
        <end position="151"/>
    </location>
</feature>
<feature type="compositionally biased region" description="Basic and acidic residues" evidence="1">
    <location>
        <begin position="125"/>
        <end position="136"/>
    </location>
</feature>
<reference evidence="3" key="1">
    <citation type="submission" date="2013-05" db="EMBL/GenBank/DDBJ databases">
        <title>The Genome sequence of Mucor circinelloides f. circinelloides 1006PhL.</title>
        <authorList>
            <consortium name="The Broad Institute Genomics Platform"/>
            <person name="Cuomo C."/>
            <person name="Earl A."/>
            <person name="Findley K."/>
            <person name="Lee S.C."/>
            <person name="Walker B."/>
            <person name="Young S."/>
            <person name="Zeng Q."/>
            <person name="Gargeya S."/>
            <person name="Fitzgerald M."/>
            <person name="Haas B."/>
            <person name="Abouelleil A."/>
            <person name="Allen A.W."/>
            <person name="Alvarado L."/>
            <person name="Arachchi H.M."/>
            <person name="Berlin A.M."/>
            <person name="Chapman S.B."/>
            <person name="Gainer-Dewar J."/>
            <person name="Goldberg J."/>
            <person name="Griggs A."/>
            <person name="Gujja S."/>
            <person name="Hansen M."/>
            <person name="Howarth C."/>
            <person name="Imamovic A."/>
            <person name="Ireland A."/>
            <person name="Larimer J."/>
            <person name="McCowan C."/>
            <person name="Murphy C."/>
            <person name="Pearson M."/>
            <person name="Poon T.W."/>
            <person name="Priest M."/>
            <person name="Roberts A."/>
            <person name="Saif S."/>
            <person name="Shea T."/>
            <person name="Sisk P."/>
            <person name="Sykes S."/>
            <person name="Wortman J."/>
            <person name="Nusbaum C."/>
            <person name="Birren B."/>
        </authorList>
    </citation>
    <scope>NUCLEOTIDE SEQUENCE [LARGE SCALE GENOMIC DNA]</scope>
    <source>
        <strain evidence="3">1006PhL</strain>
    </source>
</reference>
<dbReference type="AlphaFoldDB" id="S2JI36"/>
<dbReference type="EMBL" id="KE123955">
    <property type="protein sequence ID" value="EPB88177.1"/>
    <property type="molecule type" value="Genomic_DNA"/>
</dbReference>
<protein>
    <submittedName>
        <fullName evidence="2">Uncharacterized protein</fullName>
    </submittedName>
</protein>
<dbReference type="Proteomes" id="UP000014254">
    <property type="component" value="Unassembled WGS sequence"/>
</dbReference>
<proteinExistence type="predicted"/>
<evidence type="ECO:0000313" key="2">
    <source>
        <dbReference type="EMBL" id="EPB88177.1"/>
    </source>
</evidence>
<accession>S2JI36</accession>